<gene>
    <name evidence="3" type="ORF">D0544_10740</name>
</gene>
<feature type="domain" description="Glycosyl transferase family 1" evidence="1">
    <location>
        <begin position="186"/>
        <end position="344"/>
    </location>
</feature>
<dbReference type="CDD" id="cd03811">
    <property type="entry name" value="GT4_GT28_WabH-like"/>
    <property type="match status" value="1"/>
</dbReference>
<dbReference type="PANTHER" id="PTHR12526">
    <property type="entry name" value="GLYCOSYLTRANSFERASE"/>
    <property type="match status" value="1"/>
</dbReference>
<evidence type="ECO:0000259" key="2">
    <source>
        <dbReference type="Pfam" id="PF13439"/>
    </source>
</evidence>
<proteinExistence type="predicted"/>
<dbReference type="Pfam" id="PF00534">
    <property type="entry name" value="Glycos_transf_1"/>
    <property type="match status" value="1"/>
</dbReference>
<dbReference type="Pfam" id="PF13439">
    <property type="entry name" value="Glyco_transf_4"/>
    <property type="match status" value="1"/>
</dbReference>
<dbReference type="InterPro" id="IPR028098">
    <property type="entry name" value="Glyco_trans_4-like_N"/>
</dbReference>
<organism evidence="3 4">
    <name type="scientific">Aestuariirhabdus litorea</name>
    <dbReference type="NCBI Taxonomy" id="2528527"/>
    <lineage>
        <taxon>Bacteria</taxon>
        <taxon>Pseudomonadati</taxon>
        <taxon>Pseudomonadota</taxon>
        <taxon>Gammaproteobacteria</taxon>
        <taxon>Oceanospirillales</taxon>
        <taxon>Aestuariirhabdaceae</taxon>
        <taxon>Aestuariirhabdus</taxon>
    </lineage>
</organism>
<sequence>MSKKIRVLQLQARYNVNSSDLAEQVIRALPPEQYEVTSAYLKGKPGPGEMETSAPRVKYFEFSSKETKGLRLGAMKQLANFCREQQFDVVIAHRFKPIHMLMVLNRKLRFRLCIGVAHGFGDYDRLYRKLECRWLIRDNWKIVGVSEPVRRYLVQAKAGFTEANTVAINNAIDIEAAVAGLMPRAAARDQLGLPADALLFGAIGRLVPVKGHSYLIDAFAEIAPRYPHAQLAIIGGGRLEAELRSRVESLGLASRIHLLGTIENAFRFARAFDLFVLPSLSEGLPLALLEGMSASLPVISSDIPTLKPIVERVGVVVPVGDVPALAEAMASWAELPESERKALGERHFSYLQKNHSIHDFRRQYRTLIEQGLAGE</sequence>
<protein>
    <submittedName>
        <fullName evidence="3">Glycosyltransferase</fullName>
    </submittedName>
</protein>
<dbReference type="GO" id="GO:0016757">
    <property type="term" value="F:glycosyltransferase activity"/>
    <property type="evidence" value="ECO:0007669"/>
    <property type="project" value="UniProtKB-ARBA"/>
</dbReference>
<accession>A0A3P3VJ24</accession>
<dbReference type="AlphaFoldDB" id="A0A3P3VJ24"/>
<dbReference type="Proteomes" id="UP000280792">
    <property type="component" value="Unassembled WGS sequence"/>
</dbReference>
<dbReference type="InterPro" id="IPR001296">
    <property type="entry name" value="Glyco_trans_1"/>
</dbReference>
<reference evidence="3 4" key="2">
    <citation type="submission" date="2018-12" db="EMBL/GenBank/DDBJ databases">
        <title>Simiduia agarivorans gen. nov., sp. nov., a marine, agarolytic bacterium isolated from shallow coastal water from Keelung, Taiwan.</title>
        <authorList>
            <person name="Shieh W.Y."/>
        </authorList>
    </citation>
    <scope>NUCLEOTIDE SEQUENCE [LARGE SCALE GENOMIC DNA]</scope>
    <source>
        <strain evidence="3 4">GTF-13</strain>
    </source>
</reference>
<dbReference type="RefSeq" id="WP_125016064.1">
    <property type="nucleotide sequence ID" value="NZ_QWEZ01000002.1"/>
</dbReference>
<feature type="domain" description="Glycosyltransferase subfamily 4-like N-terminal" evidence="2">
    <location>
        <begin position="23"/>
        <end position="175"/>
    </location>
</feature>
<evidence type="ECO:0000259" key="1">
    <source>
        <dbReference type="Pfam" id="PF00534"/>
    </source>
</evidence>
<keyword evidence="4" id="KW-1185">Reference proteome</keyword>
<dbReference type="EMBL" id="QWEZ01000002">
    <property type="protein sequence ID" value="RRJ82354.1"/>
    <property type="molecule type" value="Genomic_DNA"/>
</dbReference>
<name>A0A3P3VJ24_9GAMM</name>
<dbReference type="PANTHER" id="PTHR12526:SF637">
    <property type="entry name" value="GLYCOSYLTRANSFERASE EPSF-RELATED"/>
    <property type="match status" value="1"/>
</dbReference>
<evidence type="ECO:0000313" key="3">
    <source>
        <dbReference type="EMBL" id="RRJ82354.1"/>
    </source>
</evidence>
<keyword evidence="3" id="KW-0808">Transferase</keyword>
<dbReference type="SUPFAM" id="SSF53756">
    <property type="entry name" value="UDP-Glycosyltransferase/glycogen phosphorylase"/>
    <property type="match status" value="1"/>
</dbReference>
<reference evidence="3 4" key="1">
    <citation type="submission" date="2018-08" db="EMBL/GenBank/DDBJ databases">
        <authorList>
            <person name="Khan S.A."/>
        </authorList>
    </citation>
    <scope>NUCLEOTIDE SEQUENCE [LARGE SCALE GENOMIC DNA]</scope>
    <source>
        <strain evidence="3 4">GTF-13</strain>
    </source>
</reference>
<comment type="caution">
    <text evidence="3">The sequence shown here is derived from an EMBL/GenBank/DDBJ whole genome shotgun (WGS) entry which is preliminary data.</text>
</comment>
<evidence type="ECO:0000313" key="4">
    <source>
        <dbReference type="Proteomes" id="UP000280792"/>
    </source>
</evidence>
<dbReference type="Gene3D" id="3.40.50.2000">
    <property type="entry name" value="Glycogen Phosphorylase B"/>
    <property type="match status" value="2"/>
</dbReference>